<keyword evidence="2" id="KW-0813">Transport</keyword>
<dbReference type="Proteomes" id="UP000830375">
    <property type="component" value="Unassembled WGS sequence"/>
</dbReference>
<keyword evidence="24" id="KW-1185">Reference proteome</keyword>
<organism evidence="23 24">
    <name type="scientific">Labeo rohita</name>
    <name type="common">Indian major carp</name>
    <name type="synonym">Cyprinus rohita</name>
    <dbReference type="NCBI Taxonomy" id="84645"/>
    <lineage>
        <taxon>Eukaryota</taxon>
        <taxon>Metazoa</taxon>
        <taxon>Chordata</taxon>
        <taxon>Craniata</taxon>
        <taxon>Vertebrata</taxon>
        <taxon>Euteleostomi</taxon>
        <taxon>Actinopterygii</taxon>
        <taxon>Neopterygii</taxon>
        <taxon>Teleostei</taxon>
        <taxon>Ostariophysi</taxon>
        <taxon>Cypriniformes</taxon>
        <taxon>Cyprinidae</taxon>
        <taxon>Labeoninae</taxon>
        <taxon>Labeonini</taxon>
        <taxon>Labeo</taxon>
    </lineage>
</organism>
<dbReference type="Pfam" id="PF00520">
    <property type="entry name" value="Ion_trans"/>
    <property type="match status" value="1"/>
</dbReference>
<evidence type="ECO:0000256" key="12">
    <source>
        <dbReference type="ARBA" id="ARBA00023065"/>
    </source>
</evidence>
<feature type="transmembrane region" description="Helical" evidence="20">
    <location>
        <begin position="136"/>
        <end position="162"/>
    </location>
</feature>
<evidence type="ECO:0000256" key="10">
    <source>
        <dbReference type="ARBA" id="ARBA00022958"/>
    </source>
</evidence>
<evidence type="ECO:0000256" key="13">
    <source>
        <dbReference type="ARBA" id="ARBA00023136"/>
    </source>
</evidence>
<evidence type="ECO:0000259" key="22">
    <source>
        <dbReference type="Pfam" id="PF03520"/>
    </source>
</evidence>
<comment type="catalytic activity">
    <reaction evidence="17">
        <text>Rb(+)(in) = Rb(+)(out)</text>
        <dbReference type="Rhea" id="RHEA:78547"/>
        <dbReference type="ChEBI" id="CHEBI:49847"/>
    </reaction>
</comment>
<dbReference type="Gene3D" id="1.10.287.70">
    <property type="match status" value="1"/>
</dbReference>
<keyword evidence="13 20" id="KW-0472">Membrane</keyword>
<comment type="catalytic activity">
    <reaction evidence="15">
        <text>K(+)(in) = K(+)(out)</text>
        <dbReference type="Rhea" id="RHEA:29463"/>
        <dbReference type="ChEBI" id="CHEBI:29103"/>
    </reaction>
</comment>
<evidence type="ECO:0000256" key="3">
    <source>
        <dbReference type="ARBA" id="ARBA00022475"/>
    </source>
</evidence>
<dbReference type="EMBL" id="JACTAM010000002">
    <property type="protein sequence ID" value="KAI2667826.1"/>
    <property type="molecule type" value="Genomic_DNA"/>
</dbReference>
<gene>
    <name evidence="23" type="ORF">H4Q32_004412</name>
</gene>
<keyword evidence="4" id="KW-0633">Potassium transport</keyword>
<evidence type="ECO:0000259" key="21">
    <source>
        <dbReference type="Pfam" id="PF00520"/>
    </source>
</evidence>
<keyword evidence="11 20" id="KW-1133">Transmembrane helix</keyword>
<evidence type="ECO:0000256" key="4">
    <source>
        <dbReference type="ARBA" id="ARBA00022538"/>
    </source>
</evidence>
<keyword evidence="10" id="KW-0630">Potassium</keyword>
<feature type="region of interest" description="Disordered" evidence="19">
    <location>
        <begin position="384"/>
        <end position="508"/>
    </location>
</feature>
<feature type="domain" description="Potassium channel voltage dependent KCNQ C-terminal" evidence="22">
    <location>
        <begin position="202"/>
        <end position="276"/>
    </location>
</feature>
<feature type="compositionally biased region" description="Basic and acidic residues" evidence="19">
    <location>
        <begin position="208"/>
        <end position="221"/>
    </location>
</feature>
<dbReference type="PANTHER" id="PTHR47735:SF11">
    <property type="entry name" value="POTASSIUM VOLTAGE-GATED CHANNEL SUBFAMILY KQT MEMBER 3"/>
    <property type="match status" value="1"/>
</dbReference>
<evidence type="ECO:0000256" key="6">
    <source>
        <dbReference type="ARBA" id="ARBA00022692"/>
    </source>
</evidence>
<feature type="transmembrane region" description="Helical" evidence="20">
    <location>
        <begin position="63"/>
        <end position="81"/>
    </location>
</feature>
<dbReference type="InterPro" id="IPR020969">
    <property type="entry name" value="Ankyrin-G_BS"/>
</dbReference>
<evidence type="ECO:0000256" key="9">
    <source>
        <dbReference type="ARBA" id="ARBA00022882"/>
    </source>
</evidence>
<evidence type="ECO:0000256" key="2">
    <source>
        <dbReference type="ARBA" id="ARBA00022448"/>
    </source>
</evidence>
<comment type="subcellular location">
    <subcellularLocation>
        <location evidence="1">Cell membrane</location>
        <topology evidence="1">Multi-pass membrane protein</topology>
    </subcellularLocation>
</comment>
<evidence type="ECO:0000256" key="20">
    <source>
        <dbReference type="SAM" id="Phobius"/>
    </source>
</evidence>
<comment type="catalytic activity">
    <reaction evidence="18">
        <text>Cs(+)(in) = Cs(+)(out)</text>
        <dbReference type="Rhea" id="RHEA:78555"/>
        <dbReference type="ChEBI" id="CHEBI:49547"/>
    </reaction>
</comment>
<evidence type="ECO:0000256" key="5">
    <source>
        <dbReference type="ARBA" id="ARBA00022553"/>
    </source>
</evidence>
<evidence type="ECO:0000256" key="11">
    <source>
        <dbReference type="ARBA" id="ARBA00022989"/>
    </source>
</evidence>
<dbReference type="Pfam" id="PF03520">
    <property type="entry name" value="KCNQ_channel"/>
    <property type="match status" value="1"/>
</dbReference>
<reference evidence="23 24" key="1">
    <citation type="submission" date="2022-01" db="EMBL/GenBank/DDBJ databases">
        <title>A high-quality chromosome-level genome assembly of rohu carp, Labeo rohita.</title>
        <authorList>
            <person name="Arick M.A. II"/>
            <person name="Hsu C.-Y."/>
            <person name="Magbanua Z."/>
            <person name="Pechanova O."/>
            <person name="Grover C."/>
            <person name="Miller E."/>
            <person name="Thrash A."/>
            <person name="Ezzel L."/>
            <person name="Alam S."/>
            <person name="Benzie J."/>
            <person name="Hamilton M."/>
            <person name="Karsi A."/>
            <person name="Lawrence M.L."/>
            <person name="Peterson D.G."/>
        </authorList>
    </citation>
    <scope>NUCLEOTIDE SEQUENCE [LARGE SCALE GENOMIC DNA]</scope>
    <source>
        <strain evidence="24">BAU-BD-2019</strain>
        <tissue evidence="23">Blood</tissue>
    </source>
</reference>
<keyword evidence="12" id="KW-0406">Ion transport</keyword>
<keyword evidence="3" id="KW-1003">Cell membrane</keyword>
<keyword evidence="7" id="KW-0631">Potassium channel</keyword>
<name>A0ABQ8N065_LABRO</name>
<dbReference type="InterPro" id="IPR013821">
    <property type="entry name" value="K_chnl_volt-dep_KCNQ_C"/>
</dbReference>
<evidence type="ECO:0000256" key="7">
    <source>
        <dbReference type="ARBA" id="ARBA00022826"/>
    </source>
</evidence>
<evidence type="ECO:0000256" key="14">
    <source>
        <dbReference type="ARBA" id="ARBA00023303"/>
    </source>
</evidence>
<dbReference type="SUPFAM" id="SSF81324">
    <property type="entry name" value="Voltage-gated potassium channels"/>
    <property type="match status" value="1"/>
</dbReference>
<comment type="caution">
    <text evidence="23">The sequence shown here is derived from an EMBL/GenBank/DDBJ whole genome shotgun (WGS) entry which is preliminary data.</text>
</comment>
<dbReference type="InterPro" id="IPR003937">
    <property type="entry name" value="K_chnl_volt-dep_KCNQ"/>
</dbReference>
<evidence type="ECO:0000256" key="16">
    <source>
        <dbReference type="ARBA" id="ARBA00036239"/>
    </source>
</evidence>
<evidence type="ECO:0000256" key="18">
    <source>
        <dbReference type="ARBA" id="ARBA00044691"/>
    </source>
</evidence>
<evidence type="ECO:0000313" key="24">
    <source>
        <dbReference type="Proteomes" id="UP000830375"/>
    </source>
</evidence>
<dbReference type="PANTHER" id="PTHR47735">
    <property type="entry name" value="POTASSIUM VOLTAGE-GATED CHANNEL SUBFAMILY KQT MEMBER 4"/>
    <property type="match status" value="1"/>
</dbReference>
<keyword evidence="14" id="KW-0407">Ion channel</keyword>
<sequence length="508" mass="55424">MGRWLLLSIQGLERTAQICPQTAVCPGLRFLQILRMLRMDRRGGTWKLLGSAIYTHSKELITAWYIGFLSLILASFLVYLVEKDDVTMELTDTESPSPTPPPQDFDTYADALWWGLITLTTIGYGDKTPKTWAGRLLAGTFALIGVSFFALPAGILGSGLALKKLSLLERVRLSTPRPSTVRARVMMPAANPESVSGNCGPAEAVEESPSKEGKPAGFSNRERFRTAFRMKAYALRQSSEDTGGLPDPTPEEKGFPPDILLEEMIPTLKLVIRALRLDLILTPGPPLTPKHKKPQKAPFPHESYLAKASLPDPEDQSMMGRFVRVERQVEDMEKKLDFLVDMHMQHDLTGPGPMTMERCDPTLTVSVAGDRVYCSYGPPMHNTPAYTRSDANPPRPTVLPISPLPSHSPSSNVSQSGGRRVGTPLSLLSVTHEELERSPSGFSISAEKEEVTGKASGLTAGSSWGRDRRYLAEGETDTDTDPFTPSGPVPPSSTGDGFHSDGAWGTPP</sequence>
<keyword evidence="5" id="KW-0597">Phosphoprotein</keyword>
<evidence type="ECO:0000313" key="23">
    <source>
        <dbReference type="EMBL" id="KAI2667826.1"/>
    </source>
</evidence>
<keyword evidence="9" id="KW-0851">Voltage-gated channel</keyword>
<accession>A0ABQ8N065</accession>
<protein>
    <submittedName>
        <fullName evidence="23">Potassium voltage-gated channel subfamily KQT member 3</fullName>
    </submittedName>
</protein>
<dbReference type="Pfam" id="PF11956">
    <property type="entry name" value="KCNQC3-Ank-G_bd"/>
    <property type="match status" value="1"/>
</dbReference>
<feature type="domain" description="Ion transport" evidence="21">
    <location>
        <begin position="27"/>
        <end position="160"/>
    </location>
</feature>
<keyword evidence="8" id="KW-0832">Ubl conjugation</keyword>
<feature type="region of interest" description="Disordered" evidence="19">
    <location>
        <begin position="191"/>
        <end position="221"/>
    </location>
</feature>
<comment type="catalytic activity">
    <reaction evidence="16">
        <text>Na(+)(in) = Na(+)(out)</text>
        <dbReference type="Rhea" id="RHEA:34963"/>
        <dbReference type="ChEBI" id="CHEBI:29101"/>
    </reaction>
</comment>
<evidence type="ECO:0000256" key="1">
    <source>
        <dbReference type="ARBA" id="ARBA00004651"/>
    </source>
</evidence>
<feature type="compositionally biased region" description="Low complexity" evidence="19">
    <location>
        <begin position="400"/>
        <end position="416"/>
    </location>
</feature>
<evidence type="ECO:0000256" key="8">
    <source>
        <dbReference type="ARBA" id="ARBA00022843"/>
    </source>
</evidence>
<evidence type="ECO:0000256" key="19">
    <source>
        <dbReference type="SAM" id="MobiDB-lite"/>
    </source>
</evidence>
<evidence type="ECO:0000256" key="17">
    <source>
        <dbReference type="ARBA" id="ARBA00044657"/>
    </source>
</evidence>
<keyword evidence="6 20" id="KW-0812">Transmembrane</keyword>
<proteinExistence type="predicted"/>
<dbReference type="InterPro" id="IPR005821">
    <property type="entry name" value="Ion_trans_dom"/>
</dbReference>
<evidence type="ECO:0000256" key="15">
    <source>
        <dbReference type="ARBA" id="ARBA00034430"/>
    </source>
</evidence>